<evidence type="ECO:0000313" key="2">
    <source>
        <dbReference type="Proteomes" id="UP000215914"/>
    </source>
</evidence>
<dbReference type="Proteomes" id="UP000215914">
    <property type="component" value="Unassembled WGS sequence"/>
</dbReference>
<proteinExistence type="predicted"/>
<protein>
    <submittedName>
        <fullName evidence="1">Uncharacterized protein</fullName>
    </submittedName>
</protein>
<gene>
    <name evidence="1" type="ORF">HanXRQr2_Chr09g0379631</name>
</gene>
<accession>A0A9K3N7Y9</accession>
<keyword evidence="2" id="KW-1185">Reference proteome</keyword>
<dbReference type="AlphaFoldDB" id="A0A9K3N7Y9"/>
<dbReference type="EMBL" id="MNCJ02000324">
    <property type="protein sequence ID" value="KAF5790145.1"/>
    <property type="molecule type" value="Genomic_DNA"/>
</dbReference>
<sequence>MAEGLITGNGDREKEINKGYTVLEMLKDACLLEDVGSDYVKMHDLVRDMAIRIAREGPMLINKSASKLNQLARVWIENVEWASL</sequence>
<dbReference type="Gramene" id="mRNA:HanXRQr2_Chr09g0379631">
    <property type="protein sequence ID" value="CDS:HanXRQr2_Chr09g0379631.1"/>
    <property type="gene ID" value="HanXRQr2_Chr09g0379631"/>
</dbReference>
<reference evidence="1" key="2">
    <citation type="submission" date="2020-06" db="EMBL/GenBank/DDBJ databases">
        <title>Helianthus annuus Genome sequencing and assembly Release 2.</title>
        <authorList>
            <person name="Gouzy J."/>
            <person name="Langlade N."/>
            <person name="Munos S."/>
        </authorList>
    </citation>
    <scope>NUCLEOTIDE SEQUENCE</scope>
    <source>
        <tissue evidence="1">Leaves</tissue>
    </source>
</reference>
<name>A0A9K3N7Y9_HELAN</name>
<evidence type="ECO:0000313" key="1">
    <source>
        <dbReference type="EMBL" id="KAF5790145.1"/>
    </source>
</evidence>
<reference evidence="1" key="1">
    <citation type="journal article" date="2017" name="Nature">
        <title>The sunflower genome provides insights into oil metabolism, flowering and Asterid evolution.</title>
        <authorList>
            <person name="Badouin H."/>
            <person name="Gouzy J."/>
            <person name="Grassa C.J."/>
            <person name="Murat F."/>
            <person name="Staton S.E."/>
            <person name="Cottret L."/>
            <person name="Lelandais-Briere C."/>
            <person name="Owens G.L."/>
            <person name="Carrere S."/>
            <person name="Mayjonade B."/>
            <person name="Legrand L."/>
            <person name="Gill N."/>
            <person name="Kane N.C."/>
            <person name="Bowers J.E."/>
            <person name="Hubner S."/>
            <person name="Bellec A."/>
            <person name="Berard A."/>
            <person name="Berges H."/>
            <person name="Blanchet N."/>
            <person name="Boniface M.C."/>
            <person name="Brunel D."/>
            <person name="Catrice O."/>
            <person name="Chaidir N."/>
            <person name="Claudel C."/>
            <person name="Donnadieu C."/>
            <person name="Faraut T."/>
            <person name="Fievet G."/>
            <person name="Helmstetter N."/>
            <person name="King M."/>
            <person name="Knapp S.J."/>
            <person name="Lai Z."/>
            <person name="Le Paslier M.C."/>
            <person name="Lippi Y."/>
            <person name="Lorenzon L."/>
            <person name="Mandel J.R."/>
            <person name="Marage G."/>
            <person name="Marchand G."/>
            <person name="Marquand E."/>
            <person name="Bret-Mestries E."/>
            <person name="Morien E."/>
            <person name="Nambeesan S."/>
            <person name="Nguyen T."/>
            <person name="Pegot-Espagnet P."/>
            <person name="Pouilly N."/>
            <person name="Raftis F."/>
            <person name="Sallet E."/>
            <person name="Schiex T."/>
            <person name="Thomas J."/>
            <person name="Vandecasteele C."/>
            <person name="Vares D."/>
            <person name="Vear F."/>
            <person name="Vautrin S."/>
            <person name="Crespi M."/>
            <person name="Mangin B."/>
            <person name="Burke J.M."/>
            <person name="Salse J."/>
            <person name="Munos S."/>
            <person name="Vincourt P."/>
            <person name="Rieseberg L.H."/>
            <person name="Langlade N.B."/>
        </authorList>
    </citation>
    <scope>NUCLEOTIDE SEQUENCE</scope>
    <source>
        <tissue evidence="1">Leaves</tissue>
    </source>
</reference>
<comment type="caution">
    <text evidence="1">The sequence shown here is derived from an EMBL/GenBank/DDBJ whole genome shotgun (WGS) entry which is preliminary data.</text>
</comment>
<organism evidence="1 2">
    <name type="scientific">Helianthus annuus</name>
    <name type="common">Common sunflower</name>
    <dbReference type="NCBI Taxonomy" id="4232"/>
    <lineage>
        <taxon>Eukaryota</taxon>
        <taxon>Viridiplantae</taxon>
        <taxon>Streptophyta</taxon>
        <taxon>Embryophyta</taxon>
        <taxon>Tracheophyta</taxon>
        <taxon>Spermatophyta</taxon>
        <taxon>Magnoliopsida</taxon>
        <taxon>eudicotyledons</taxon>
        <taxon>Gunneridae</taxon>
        <taxon>Pentapetalae</taxon>
        <taxon>asterids</taxon>
        <taxon>campanulids</taxon>
        <taxon>Asterales</taxon>
        <taxon>Asteraceae</taxon>
        <taxon>Asteroideae</taxon>
        <taxon>Heliantheae alliance</taxon>
        <taxon>Heliantheae</taxon>
        <taxon>Helianthus</taxon>
    </lineage>
</organism>